<protein>
    <recommendedName>
        <fullName evidence="2">Vacuolar protein sorting-associated protein 72 homolog</fullName>
    </recommendedName>
</protein>
<dbReference type="Pfam" id="PF08265">
    <property type="entry name" value="YL1_C"/>
    <property type="match status" value="1"/>
</dbReference>
<dbReference type="Pfam" id="PF05764">
    <property type="entry name" value="YL1"/>
    <property type="match status" value="1"/>
</dbReference>
<dbReference type="AlphaFoldDB" id="A0A1S8XAQ6"/>
<dbReference type="PANTHER" id="PTHR13275">
    <property type="entry name" value="YL-1 PROTEIN TRANSCRIPTION FACTOR-LIKE 1"/>
    <property type="match status" value="1"/>
</dbReference>
<evidence type="ECO:0000313" key="6">
    <source>
        <dbReference type="Proteomes" id="UP000243686"/>
    </source>
</evidence>
<feature type="domain" description="Vps72/YL1 C-terminal" evidence="4">
    <location>
        <begin position="274"/>
        <end position="303"/>
    </location>
</feature>
<comment type="similarity">
    <text evidence="1">Belongs to the VPS72/YL1 family.</text>
</comment>
<evidence type="ECO:0000313" key="5">
    <source>
        <dbReference type="EMBL" id="OON23789.1"/>
    </source>
</evidence>
<dbReference type="EMBL" id="KV891489">
    <property type="protein sequence ID" value="OON23789.1"/>
    <property type="molecule type" value="Genomic_DNA"/>
</dbReference>
<dbReference type="SMART" id="SM00993">
    <property type="entry name" value="YL1_C"/>
    <property type="match status" value="1"/>
</dbReference>
<name>A0A1S8XAQ6_OPIVI</name>
<dbReference type="InterPro" id="IPR046757">
    <property type="entry name" value="YL1_N"/>
</dbReference>
<feature type="compositionally biased region" description="Basic and acidic residues" evidence="3">
    <location>
        <begin position="29"/>
        <end position="41"/>
    </location>
</feature>
<feature type="compositionally biased region" description="Polar residues" evidence="3">
    <location>
        <begin position="17"/>
        <end position="26"/>
    </location>
</feature>
<keyword evidence="6" id="KW-1185">Reference proteome</keyword>
<dbReference type="Proteomes" id="UP000243686">
    <property type="component" value="Unassembled WGS sequence"/>
</dbReference>
<evidence type="ECO:0000259" key="4">
    <source>
        <dbReference type="SMART" id="SM00993"/>
    </source>
</evidence>
<organism evidence="5 6">
    <name type="scientific">Opisthorchis viverrini</name>
    <name type="common">Southeast Asian liver fluke</name>
    <dbReference type="NCBI Taxonomy" id="6198"/>
    <lineage>
        <taxon>Eukaryota</taxon>
        <taxon>Metazoa</taxon>
        <taxon>Spiralia</taxon>
        <taxon>Lophotrochozoa</taxon>
        <taxon>Platyhelminthes</taxon>
        <taxon>Trematoda</taxon>
        <taxon>Digenea</taxon>
        <taxon>Opisthorchiida</taxon>
        <taxon>Opisthorchiata</taxon>
        <taxon>Opisthorchiidae</taxon>
        <taxon>Opisthorchis</taxon>
    </lineage>
</organism>
<feature type="region of interest" description="Disordered" evidence="3">
    <location>
        <begin position="82"/>
        <end position="105"/>
    </location>
</feature>
<proteinExistence type="inferred from homology"/>
<accession>A0A1S8XAQ6</accession>
<evidence type="ECO:0000256" key="1">
    <source>
        <dbReference type="ARBA" id="ARBA00006832"/>
    </source>
</evidence>
<dbReference type="InterPro" id="IPR013272">
    <property type="entry name" value="Vps72/YL1_C"/>
</dbReference>
<dbReference type="GO" id="GO:0005634">
    <property type="term" value="C:nucleus"/>
    <property type="evidence" value="ECO:0007669"/>
    <property type="project" value="TreeGrafter"/>
</dbReference>
<dbReference type="PANTHER" id="PTHR13275:SF4">
    <property type="entry name" value="VACUOLAR PROTEIN SORTING-ASSOCIATED PROTEIN 72 HOMOLOG"/>
    <property type="match status" value="1"/>
</dbReference>
<evidence type="ECO:0000256" key="3">
    <source>
        <dbReference type="SAM" id="MobiDB-lite"/>
    </source>
</evidence>
<sequence>MSYASNTEPKRSKPTESSKSTAQQIDEQTEPKPKSTIKEKATGSTEGEVATFGASVFATDLKAVLMVTLSLIISIESRVLRQRTVPSTSESTGTESKSRRNDSTALRRQAMLAEIAQRKNVPEVRRLTQEELLAEAKLTEEINRRSLARYQRMEIEKKKVHFQKSKSTVPMIRYHSFTVPLVEDQPHLYGVSVDPQSAVISLARLMCPPVLSIFCSSTVRAGPIITDPSARCSRNLITFADEQCLRASMPKTITPLPDPNNPAPVAPRPRRIMRICPITGLPARYLDPVTLTPYANLAAFRVLRRLYQLHLETNTPAIDLLREYRNS</sequence>
<evidence type="ECO:0000256" key="2">
    <source>
        <dbReference type="ARBA" id="ARBA00020000"/>
    </source>
</evidence>
<gene>
    <name evidence="5" type="ORF">X801_00300</name>
</gene>
<reference evidence="5 6" key="1">
    <citation type="submission" date="2015-03" db="EMBL/GenBank/DDBJ databases">
        <title>Draft genome of the nematode, Opisthorchis viverrini.</title>
        <authorList>
            <person name="Mitreva M."/>
        </authorList>
    </citation>
    <scope>NUCLEOTIDE SEQUENCE [LARGE SCALE GENOMIC DNA]</scope>
    <source>
        <strain evidence="5">Khon Kaen</strain>
    </source>
</reference>
<feature type="region of interest" description="Disordered" evidence="3">
    <location>
        <begin position="1"/>
        <end position="45"/>
    </location>
</feature>